<dbReference type="AlphaFoldDB" id="A0A1I5PQJ3"/>
<sequence>MSSPDWFEKWKDDYKSSNGDDAGYEDLDNMTRRNLREQLISEQGKICCYCMRRINLNASHIEHFKPREKYKKLEMDYNNMFASCTGQENEAQYIKWHCDPRKDNWFDERMPELTSFDIEKCIKYQYSGRVVPYHEKNDSRHELEKIMIEKLGLNADYLVRNRRLAISKSELSDEVEYSDSDWSDFIRYYDNIHNGEYEEYCGMFIVLMNELIKGTYKN</sequence>
<dbReference type="InterPro" id="IPR013467">
    <property type="entry name" value="HNH78-like"/>
</dbReference>
<protein>
    <submittedName>
        <fullName evidence="1">TIGR02646 family protein</fullName>
    </submittedName>
</protein>
<dbReference type="EMBL" id="FOXO01000001">
    <property type="protein sequence ID" value="SFP36303.1"/>
    <property type="molecule type" value="Genomic_DNA"/>
</dbReference>
<name>A0A1I5PQJ3_9FIRM</name>
<gene>
    <name evidence="1" type="ORF">SAMN04487928_101103</name>
</gene>
<evidence type="ECO:0000313" key="2">
    <source>
        <dbReference type="Proteomes" id="UP000182624"/>
    </source>
</evidence>
<evidence type="ECO:0000313" key="1">
    <source>
        <dbReference type="EMBL" id="SFP36303.1"/>
    </source>
</evidence>
<keyword evidence="2" id="KW-1185">Reference proteome</keyword>
<organism evidence="1 2">
    <name type="scientific">Butyrivibrio proteoclasticus</name>
    <dbReference type="NCBI Taxonomy" id="43305"/>
    <lineage>
        <taxon>Bacteria</taxon>
        <taxon>Bacillati</taxon>
        <taxon>Bacillota</taxon>
        <taxon>Clostridia</taxon>
        <taxon>Lachnospirales</taxon>
        <taxon>Lachnospiraceae</taxon>
        <taxon>Butyrivibrio</taxon>
    </lineage>
</organism>
<dbReference type="NCBIfam" id="TIGR02646">
    <property type="entry name" value="retron system putative HNH endonuclease"/>
    <property type="match status" value="1"/>
</dbReference>
<proteinExistence type="predicted"/>
<accession>A0A1I5PQJ3</accession>
<dbReference type="Proteomes" id="UP000182624">
    <property type="component" value="Unassembled WGS sequence"/>
</dbReference>
<dbReference type="Gene3D" id="1.10.30.50">
    <property type="match status" value="1"/>
</dbReference>
<reference evidence="2" key="1">
    <citation type="submission" date="2016-10" db="EMBL/GenBank/DDBJ databases">
        <authorList>
            <person name="Varghese N."/>
            <person name="Submissions S."/>
        </authorList>
    </citation>
    <scope>NUCLEOTIDE SEQUENCE [LARGE SCALE GENOMIC DNA]</scope>
    <source>
        <strain evidence="2">P18</strain>
    </source>
</reference>